<keyword evidence="2" id="KW-1185">Reference proteome</keyword>
<dbReference type="AlphaFoldDB" id="A0A2S2FCC4"/>
<gene>
    <name evidence="1" type="ORF">DJ533_08555</name>
</gene>
<evidence type="ECO:0000313" key="2">
    <source>
        <dbReference type="Proteomes" id="UP000245977"/>
    </source>
</evidence>
<reference evidence="1" key="1">
    <citation type="submission" date="2019-08" db="EMBL/GenBank/DDBJ databases">
        <title>The complete genome of Acinetobacter defluvii strain WCHAD010030.</title>
        <authorList>
            <person name="Hu Y."/>
            <person name="Qin J."/>
            <person name="Feng Y."/>
            <person name="Zong Z."/>
        </authorList>
    </citation>
    <scope>NUCLEOTIDE SEQUENCE</scope>
    <source>
        <strain evidence="1">WCHA30</strain>
    </source>
</reference>
<evidence type="ECO:0008006" key="3">
    <source>
        <dbReference type="Google" id="ProtNLM"/>
    </source>
</evidence>
<sequence>MTIKEFSEQERITHQGIATYFADLYKSTQRVRNENTNGLIRQFLLKSSSFEHITEPQTQAIENNLNHHPRKSLG</sequence>
<name>A0A2S2FCC4_9GAMM</name>
<dbReference type="GO" id="GO:0032196">
    <property type="term" value="P:transposition"/>
    <property type="evidence" value="ECO:0007669"/>
    <property type="project" value="TreeGrafter"/>
</dbReference>
<protein>
    <recommendedName>
        <fullName evidence="3">IS30 family transposase</fullName>
    </recommendedName>
</protein>
<dbReference type="EMBL" id="CP029397">
    <property type="protein sequence ID" value="AWL28614.1"/>
    <property type="molecule type" value="Genomic_DNA"/>
</dbReference>
<dbReference type="Proteomes" id="UP000245977">
    <property type="component" value="Chromosome"/>
</dbReference>
<dbReference type="InterPro" id="IPR051917">
    <property type="entry name" value="Transposase-Integrase"/>
</dbReference>
<organism evidence="1 2">
    <name type="scientific">Acinetobacter defluvii</name>
    <dbReference type="NCBI Taxonomy" id="1871111"/>
    <lineage>
        <taxon>Bacteria</taxon>
        <taxon>Pseudomonadati</taxon>
        <taxon>Pseudomonadota</taxon>
        <taxon>Gammaproteobacteria</taxon>
        <taxon>Moraxellales</taxon>
        <taxon>Moraxellaceae</taxon>
        <taxon>Acinetobacter</taxon>
    </lineage>
</organism>
<dbReference type="PANTHER" id="PTHR10948:SF23">
    <property type="entry name" value="TRANSPOSASE INSI FOR INSERTION SEQUENCE ELEMENT IS30A-RELATED"/>
    <property type="match status" value="1"/>
</dbReference>
<dbReference type="OrthoDB" id="9803231at2"/>
<proteinExistence type="predicted"/>
<accession>A0A2S2FCC4</accession>
<dbReference type="GO" id="GO:0005829">
    <property type="term" value="C:cytosol"/>
    <property type="evidence" value="ECO:0007669"/>
    <property type="project" value="TreeGrafter"/>
</dbReference>
<evidence type="ECO:0000313" key="1">
    <source>
        <dbReference type="EMBL" id="AWL28614.1"/>
    </source>
</evidence>
<dbReference type="GO" id="GO:0004803">
    <property type="term" value="F:transposase activity"/>
    <property type="evidence" value="ECO:0007669"/>
    <property type="project" value="TreeGrafter"/>
</dbReference>
<dbReference type="KEGG" id="adv:DJ533_08555"/>
<dbReference type="PANTHER" id="PTHR10948">
    <property type="entry name" value="TRANSPOSASE"/>
    <property type="match status" value="1"/>
</dbReference>